<dbReference type="EMBL" id="CP009962">
    <property type="protein sequence ID" value="AIY41763.1"/>
    <property type="molecule type" value="Genomic_DNA"/>
</dbReference>
<gene>
    <name evidence="2" type="ORF">LT85_2605</name>
</gene>
<evidence type="ECO:0000259" key="1">
    <source>
        <dbReference type="Pfam" id="PF04993"/>
    </source>
</evidence>
<feature type="domain" description="TfoX N-terminal" evidence="1">
    <location>
        <begin position="5"/>
        <end position="93"/>
    </location>
</feature>
<evidence type="ECO:0000313" key="3">
    <source>
        <dbReference type="Proteomes" id="UP000030302"/>
    </source>
</evidence>
<accession>A0A0A1FAM5</accession>
<dbReference type="KEGG" id="care:LT85_2605"/>
<organism evidence="2 3">
    <name type="scientific">Collimonas arenae</name>
    <dbReference type="NCBI Taxonomy" id="279058"/>
    <lineage>
        <taxon>Bacteria</taxon>
        <taxon>Pseudomonadati</taxon>
        <taxon>Pseudomonadota</taxon>
        <taxon>Betaproteobacteria</taxon>
        <taxon>Burkholderiales</taxon>
        <taxon>Oxalobacteraceae</taxon>
        <taxon>Collimonas</taxon>
    </lineage>
</organism>
<proteinExistence type="predicted"/>
<dbReference type="InterPro" id="IPR007076">
    <property type="entry name" value="TfoX_N"/>
</dbReference>
<dbReference type="SUPFAM" id="SSF159894">
    <property type="entry name" value="YgaC/TfoX-N like"/>
    <property type="match status" value="1"/>
</dbReference>
<dbReference type="Pfam" id="PF04993">
    <property type="entry name" value="TfoX_N"/>
    <property type="match status" value="1"/>
</dbReference>
<dbReference type="HOGENOM" id="CLU_125849_2_0_4"/>
<dbReference type="Proteomes" id="UP000030302">
    <property type="component" value="Chromosome"/>
</dbReference>
<dbReference type="AlphaFoldDB" id="A0A0A1FAM5"/>
<dbReference type="PANTHER" id="PTHR36121">
    <property type="entry name" value="PROTEIN SXY"/>
    <property type="match status" value="1"/>
</dbReference>
<dbReference type="Gene3D" id="3.30.1460.30">
    <property type="entry name" value="YgaC/TfoX-N like chaperone"/>
    <property type="match status" value="1"/>
</dbReference>
<dbReference type="STRING" id="279058.LT85_2605"/>
<keyword evidence="3" id="KW-1185">Reference proteome</keyword>
<reference evidence="3" key="1">
    <citation type="journal article" date="2014" name="Soil Biol. Biochem.">
        <title>Structure and function of bacterial communities in ageing soils: Insights from the Mendocino ecological staircase.</title>
        <authorList>
            <person name="Uroz S."/>
            <person name="Tech J.J."/>
            <person name="Sawaya N.A."/>
            <person name="Frey-Klett P."/>
            <person name="Leveau J.H.J."/>
        </authorList>
    </citation>
    <scope>NUCLEOTIDE SEQUENCE [LARGE SCALE GENOMIC DNA]</scope>
    <source>
        <strain evidence="3">Cal35</strain>
    </source>
</reference>
<name>A0A0A1FAM5_9BURK</name>
<sequence>MELAEFLAPLGQITVSRFFGGAGLSIDKLQFAFVIKGTLYLRVDERSRPAFEARGCQPFRYATKEKTVTVGSYYEVPAEIADEPDALLDWVSRLRRGALS</sequence>
<dbReference type="InterPro" id="IPR047525">
    <property type="entry name" value="TfoX-like"/>
</dbReference>
<evidence type="ECO:0000313" key="2">
    <source>
        <dbReference type="EMBL" id="AIY41763.1"/>
    </source>
</evidence>
<dbReference type="PANTHER" id="PTHR36121:SF1">
    <property type="entry name" value="PROTEIN SXY"/>
    <property type="match status" value="1"/>
</dbReference>
<protein>
    <submittedName>
        <fullName evidence="2">Regulator of competence-specific genes</fullName>
    </submittedName>
</protein>